<feature type="transmembrane region" description="Helical" evidence="5">
    <location>
        <begin position="148"/>
        <end position="170"/>
    </location>
</feature>
<keyword evidence="7" id="KW-1185">Reference proteome</keyword>
<feature type="transmembrane region" description="Helical" evidence="5">
    <location>
        <begin position="31"/>
        <end position="50"/>
    </location>
</feature>
<feature type="transmembrane region" description="Helical" evidence="5">
    <location>
        <begin position="203"/>
        <end position="227"/>
    </location>
</feature>
<dbReference type="Proteomes" id="UP001165287">
    <property type="component" value="Unassembled WGS sequence"/>
</dbReference>
<evidence type="ECO:0000256" key="2">
    <source>
        <dbReference type="ARBA" id="ARBA00022692"/>
    </source>
</evidence>
<keyword evidence="3 5" id="KW-1133">Transmembrane helix</keyword>
<dbReference type="EMBL" id="JAIQUM010000044">
    <property type="protein sequence ID" value="MBZ5752018.1"/>
    <property type="molecule type" value="Genomic_DNA"/>
</dbReference>
<feature type="transmembrane region" description="Helical" evidence="5">
    <location>
        <begin position="91"/>
        <end position="112"/>
    </location>
</feature>
<evidence type="ECO:0000313" key="6">
    <source>
        <dbReference type="EMBL" id="MBZ5752018.1"/>
    </source>
</evidence>
<evidence type="ECO:0000256" key="1">
    <source>
        <dbReference type="ARBA" id="ARBA00004141"/>
    </source>
</evidence>
<comment type="subcellular location">
    <subcellularLocation>
        <location evidence="1">Membrane</location>
        <topology evidence="1">Multi-pass membrane protein</topology>
    </subcellularLocation>
</comment>
<dbReference type="RefSeq" id="WP_224140385.1">
    <property type="nucleotide sequence ID" value="NZ_JAIQUM010000044.1"/>
</dbReference>
<dbReference type="Pfam" id="PF04172">
    <property type="entry name" value="LrgB"/>
    <property type="match status" value="1"/>
</dbReference>
<evidence type="ECO:0000256" key="5">
    <source>
        <dbReference type="SAM" id="Phobius"/>
    </source>
</evidence>
<evidence type="ECO:0000256" key="3">
    <source>
        <dbReference type="ARBA" id="ARBA00022989"/>
    </source>
</evidence>
<protein>
    <submittedName>
        <fullName evidence="6">LrgB family protein</fullName>
    </submittedName>
</protein>
<proteinExistence type="predicted"/>
<sequence>MNVIFLIVIIGMTIVSYFLMKWIYGRFPHPILVPVFTTTIVLVCLLLVTNTSYTTYMSGAKWINELLGPAIVAFAIPLYDYRETLKKNALTIFVSVLVGSIVGIISGIILGISTHVNKEFIFSLAPKSVTTPIAMEISEMVGGTPALAAVYVVIAGISGAMFGPFLMRVFKIKHSISKGIGFGTAAHAIGTSRALENSEAEGAFSSIAMTVSAIITSFLCPIILSFFF</sequence>
<feature type="transmembrane region" description="Helical" evidence="5">
    <location>
        <begin position="6"/>
        <end position="24"/>
    </location>
</feature>
<reference evidence="6" key="1">
    <citation type="submission" date="2024-05" db="EMBL/GenBank/DDBJ databases">
        <title>Metabacillus sp. nov., isolated from the rhizosphere soil of tomato plants.</title>
        <authorList>
            <person name="Ma R."/>
        </authorList>
    </citation>
    <scope>NUCLEOTIDE SEQUENCE</scope>
    <source>
        <strain evidence="6">DBTR6</strain>
    </source>
</reference>
<name>A0ABS7UUM5_9BACI</name>
<dbReference type="PANTHER" id="PTHR30249:SF3">
    <property type="entry name" value="MUREIN HYDROLASE EXPORT REGULATOR"/>
    <property type="match status" value="1"/>
</dbReference>
<evidence type="ECO:0000256" key="4">
    <source>
        <dbReference type="ARBA" id="ARBA00023136"/>
    </source>
</evidence>
<dbReference type="PANTHER" id="PTHR30249">
    <property type="entry name" value="PUTATIVE SEROTONIN TRANSPORTER"/>
    <property type="match status" value="1"/>
</dbReference>
<gene>
    <name evidence="6" type="ORF">K9V48_17615</name>
</gene>
<evidence type="ECO:0000313" key="7">
    <source>
        <dbReference type="Proteomes" id="UP001165287"/>
    </source>
</evidence>
<organism evidence="6 7">
    <name type="scientific">Metabacillus rhizolycopersici</name>
    <dbReference type="NCBI Taxonomy" id="2875709"/>
    <lineage>
        <taxon>Bacteria</taxon>
        <taxon>Bacillati</taxon>
        <taxon>Bacillota</taxon>
        <taxon>Bacilli</taxon>
        <taxon>Bacillales</taxon>
        <taxon>Bacillaceae</taxon>
        <taxon>Metabacillus</taxon>
    </lineage>
</organism>
<accession>A0ABS7UUM5</accession>
<keyword evidence="2 5" id="KW-0812">Transmembrane</keyword>
<comment type="caution">
    <text evidence="6">The sequence shown here is derived from an EMBL/GenBank/DDBJ whole genome shotgun (WGS) entry which is preliminary data.</text>
</comment>
<keyword evidence="4 5" id="KW-0472">Membrane</keyword>
<feature type="transmembrane region" description="Helical" evidence="5">
    <location>
        <begin position="62"/>
        <end position="79"/>
    </location>
</feature>
<dbReference type="InterPro" id="IPR007300">
    <property type="entry name" value="CidB/LrgB"/>
</dbReference>